<dbReference type="AlphaFoldDB" id="A0ABD5MNM1"/>
<comment type="caution">
    <text evidence="8">The sequence shown here is derived from an EMBL/GenBank/DDBJ whole genome shotgun (WGS) entry which is preliminary data.</text>
</comment>
<feature type="region of interest" description="Disordered" evidence="6">
    <location>
        <begin position="1"/>
        <end position="26"/>
    </location>
</feature>
<keyword evidence="3 7" id="KW-0812">Transmembrane</keyword>
<evidence type="ECO:0000256" key="4">
    <source>
        <dbReference type="ARBA" id="ARBA00022989"/>
    </source>
</evidence>
<feature type="transmembrane region" description="Helical" evidence="7">
    <location>
        <begin position="211"/>
        <end position="230"/>
    </location>
</feature>
<evidence type="ECO:0000313" key="8">
    <source>
        <dbReference type="EMBL" id="MFB9825405.1"/>
    </source>
</evidence>
<evidence type="ECO:0000313" key="9">
    <source>
        <dbReference type="Proteomes" id="UP001589595"/>
    </source>
</evidence>
<dbReference type="CDD" id="cd06581">
    <property type="entry name" value="TM_PBP1_LivM_like"/>
    <property type="match status" value="1"/>
</dbReference>
<dbReference type="InterPro" id="IPR001851">
    <property type="entry name" value="ABC_transp_permease"/>
</dbReference>
<evidence type="ECO:0000256" key="5">
    <source>
        <dbReference type="ARBA" id="ARBA00023136"/>
    </source>
</evidence>
<accession>A0ABD5MNM1</accession>
<dbReference type="InterPro" id="IPR043428">
    <property type="entry name" value="LivM-like"/>
</dbReference>
<keyword evidence="9" id="KW-1185">Reference proteome</keyword>
<name>A0ABD5MNM1_9EURY</name>
<feature type="transmembrane region" description="Helical" evidence="7">
    <location>
        <begin position="303"/>
        <end position="324"/>
    </location>
</feature>
<feature type="transmembrane region" description="Helical" evidence="7">
    <location>
        <begin position="124"/>
        <end position="143"/>
    </location>
</feature>
<evidence type="ECO:0000256" key="3">
    <source>
        <dbReference type="ARBA" id="ARBA00022692"/>
    </source>
</evidence>
<dbReference type="GO" id="GO:0005886">
    <property type="term" value="C:plasma membrane"/>
    <property type="evidence" value="ECO:0007669"/>
    <property type="project" value="UniProtKB-SubCell"/>
</dbReference>
<evidence type="ECO:0000256" key="7">
    <source>
        <dbReference type="SAM" id="Phobius"/>
    </source>
</evidence>
<comment type="subcellular location">
    <subcellularLocation>
        <location evidence="1">Cell membrane</location>
        <topology evidence="1">Multi-pass membrane protein</topology>
    </subcellularLocation>
</comment>
<evidence type="ECO:0000256" key="1">
    <source>
        <dbReference type="ARBA" id="ARBA00004651"/>
    </source>
</evidence>
<feature type="transmembrane region" description="Helical" evidence="7">
    <location>
        <begin position="264"/>
        <end position="283"/>
    </location>
</feature>
<feature type="transmembrane region" description="Helical" evidence="7">
    <location>
        <begin position="345"/>
        <end position="362"/>
    </location>
</feature>
<dbReference type="Proteomes" id="UP001589595">
    <property type="component" value="Unassembled WGS sequence"/>
</dbReference>
<keyword evidence="2" id="KW-1003">Cell membrane</keyword>
<feature type="transmembrane region" description="Helical" evidence="7">
    <location>
        <begin position="67"/>
        <end position="88"/>
    </location>
</feature>
<dbReference type="Pfam" id="PF02653">
    <property type="entry name" value="BPD_transp_2"/>
    <property type="match status" value="1"/>
</dbReference>
<dbReference type="PANTHER" id="PTHR30482">
    <property type="entry name" value="HIGH-AFFINITY BRANCHED-CHAIN AMINO ACID TRANSPORT SYSTEM PERMEASE"/>
    <property type="match status" value="1"/>
</dbReference>
<keyword evidence="5 7" id="KW-0472">Membrane</keyword>
<proteinExistence type="predicted"/>
<organism evidence="8 9">
    <name type="scientific">Halobaculum roseum</name>
    <dbReference type="NCBI Taxonomy" id="2175149"/>
    <lineage>
        <taxon>Archaea</taxon>
        <taxon>Methanobacteriati</taxon>
        <taxon>Methanobacteriota</taxon>
        <taxon>Stenosarchaea group</taxon>
        <taxon>Halobacteria</taxon>
        <taxon>Halobacteriales</taxon>
        <taxon>Haloferacaceae</taxon>
        <taxon>Halobaculum</taxon>
    </lineage>
</organism>
<evidence type="ECO:0000256" key="2">
    <source>
        <dbReference type="ARBA" id="ARBA00022475"/>
    </source>
</evidence>
<feature type="transmembrane region" description="Helical" evidence="7">
    <location>
        <begin position="95"/>
        <end position="118"/>
    </location>
</feature>
<gene>
    <name evidence="8" type="ORF">ACFFOL_14640</name>
</gene>
<keyword evidence="4 7" id="KW-1133">Transmembrane helix</keyword>
<dbReference type="RefSeq" id="WP_222921230.1">
    <property type="nucleotide sequence ID" value="NZ_CP082286.1"/>
</dbReference>
<reference evidence="8" key="1">
    <citation type="submission" date="2024-09" db="EMBL/GenBank/DDBJ databases">
        <authorList>
            <person name="Sun Q."/>
        </authorList>
    </citation>
    <scope>NUCLEOTIDE SEQUENCE [LARGE SCALE GENOMIC DNA]</scope>
    <source>
        <strain evidence="8">JCM 31273</strain>
    </source>
</reference>
<dbReference type="PANTHER" id="PTHR30482:SF17">
    <property type="entry name" value="ABC TRANSPORTER ATP-BINDING PROTEIN"/>
    <property type="match status" value="1"/>
</dbReference>
<feature type="transmembrane region" description="Helical" evidence="7">
    <location>
        <begin position="41"/>
        <end position="61"/>
    </location>
</feature>
<protein>
    <submittedName>
        <fullName evidence="8">Branched-chain amino acid ABC transporter permease</fullName>
    </submittedName>
</protein>
<dbReference type="EMBL" id="JBHMAJ010000009">
    <property type="protein sequence ID" value="MFB9825405.1"/>
    <property type="molecule type" value="Genomic_DNA"/>
</dbReference>
<dbReference type="GeneID" id="67211323"/>
<sequence>MSGDRSGDANEAVPDGGTVTEDAAGGSGGSALAGLRDRDDFVVIATAAALVVFPFLLIDILGAVGDVIGISIGGYTGLPSLVLIYGIIVIGFNLLLGYTGLLSFGHAAFFGSAAYSAALFSQVVPSPILMVIAGTIVATLLAWPIGFVSIRRSGVYFAVLTLTFGQALYFWALGPGSWLTGGDNGFSGIEAHGLFVGALPLDAQLVPVFDSYTVMYGFTSVVMLAALWVGNRIINSPYGLIFEALGENEERVEFVGLNVFRYKLMAFIISAVFAGVGGAMFVIHEQYIHPTTGLYWIQSGDFVIMTVLGGTGSLIGPVFGALVFEYVANVISGVSLPMIGSIGSLWRFVLGAVFVFIVWVFPRGIYGAFADLAAMVNGRGGGDGDEPAAADGGERE</sequence>
<evidence type="ECO:0000256" key="6">
    <source>
        <dbReference type="SAM" id="MobiDB-lite"/>
    </source>
</evidence>
<feature type="transmembrane region" description="Helical" evidence="7">
    <location>
        <begin position="155"/>
        <end position="174"/>
    </location>
</feature>